<evidence type="ECO:0000256" key="3">
    <source>
        <dbReference type="ARBA" id="ARBA00029447"/>
    </source>
</evidence>
<dbReference type="InterPro" id="IPR004089">
    <property type="entry name" value="MCPsignal_dom"/>
</dbReference>
<dbReference type="EMBL" id="CP017781">
    <property type="protein sequence ID" value="AOZ69410.1"/>
    <property type="molecule type" value="Genomic_DNA"/>
</dbReference>
<dbReference type="SUPFAM" id="SSF58104">
    <property type="entry name" value="Methyl-accepting chemotaxis protein (MCP) signaling domain"/>
    <property type="match status" value="1"/>
</dbReference>
<dbReference type="Proteomes" id="UP000176562">
    <property type="component" value="Chromosome"/>
</dbReference>
<accession>A0A1D9MC83</accession>
<comment type="subcellular location">
    <subcellularLocation>
        <location evidence="1">Membrane</location>
    </subcellularLocation>
</comment>
<dbReference type="GO" id="GO:0006935">
    <property type="term" value="P:chemotaxis"/>
    <property type="evidence" value="ECO:0007669"/>
    <property type="project" value="UniProtKB-KW"/>
</dbReference>
<feature type="region of interest" description="Disordered" evidence="5">
    <location>
        <begin position="380"/>
        <end position="404"/>
    </location>
</feature>
<evidence type="ECO:0000313" key="10">
    <source>
        <dbReference type="Proteomes" id="UP000176562"/>
    </source>
</evidence>
<evidence type="ECO:0000256" key="1">
    <source>
        <dbReference type="ARBA" id="ARBA00004370"/>
    </source>
</evidence>
<dbReference type="InterPro" id="IPR029151">
    <property type="entry name" value="Sensor-like_sf"/>
</dbReference>
<dbReference type="PANTHER" id="PTHR43531:SF11">
    <property type="entry name" value="METHYL-ACCEPTING CHEMOTAXIS PROTEIN 3"/>
    <property type="match status" value="1"/>
</dbReference>
<evidence type="ECO:0000259" key="8">
    <source>
        <dbReference type="PROSITE" id="PS50885"/>
    </source>
</evidence>
<dbReference type="SUPFAM" id="SSF103190">
    <property type="entry name" value="Sensory domain-like"/>
    <property type="match status" value="1"/>
</dbReference>
<keyword evidence="4" id="KW-0807">Transducer</keyword>
<evidence type="ECO:0000259" key="7">
    <source>
        <dbReference type="PROSITE" id="PS50111"/>
    </source>
</evidence>
<dbReference type="Pfam" id="PF00015">
    <property type="entry name" value="MCPsignal"/>
    <property type="match status" value="1"/>
</dbReference>
<evidence type="ECO:0000256" key="5">
    <source>
        <dbReference type="SAM" id="MobiDB-lite"/>
    </source>
</evidence>
<feature type="domain" description="HAMP" evidence="8">
    <location>
        <begin position="311"/>
        <end position="364"/>
    </location>
</feature>
<evidence type="ECO:0000313" key="9">
    <source>
        <dbReference type="EMBL" id="AOZ69410.1"/>
    </source>
</evidence>
<protein>
    <recommendedName>
        <fullName evidence="11">Chemotaxis protein</fullName>
    </recommendedName>
</protein>
<dbReference type="PROSITE" id="PS51257">
    <property type="entry name" value="PROKAR_LIPOPROTEIN"/>
    <property type="match status" value="1"/>
</dbReference>
<keyword evidence="10" id="KW-1185">Reference proteome</keyword>
<dbReference type="PRINTS" id="PR00260">
    <property type="entry name" value="CHEMTRNSDUCR"/>
</dbReference>
<gene>
    <name evidence="9" type="ORF">LPB142_08870</name>
</gene>
<dbReference type="GO" id="GO:0004888">
    <property type="term" value="F:transmembrane signaling receptor activity"/>
    <property type="evidence" value="ECO:0007669"/>
    <property type="project" value="InterPro"/>
</dbReference>
<dbReference type="InterPro" id="IPR004090">
    <property type="entry name" value="Chemotax_Me-accpt_rcpt"/>
</dbReference>
<evidence type="ECO:0000256" key="4">
    <source>
        <dbReference type="PROSITE-ProRule" id="PRU00284"/>
    </source>
</evidence>
<dbReference type="KEGG" id="rhp:LPB142_08870"/>
<dbReference type="SMART" id="SM00283">
    <property type="entry name" value="MA"/>
    <property type="match status" value="1"/>
</dbReference>
<dbReference type="CDD" id="cd06225">
    <property type="entry name" value="HAMP"/>
    <property type="match status" value="1"/>
</dbReference>
<dbReference type="GO" id="GO:0016020">
    <property type="term" value="C:membrane"/>
    <property type="evidence" value="ECO:0007669"/>
    <property type="project" value="UniProtKB-SubCell"/>
</dbReference>
<organism evidence="9 10">
    <name type="scientific">Rhodobacter xanthinilyticus</name>
    <dbReference type="NCBI Taxonomy" id="1850250"/>
    <lineage>
        <taxon>Bacteria</taxon>
        <taxon>Pseudomonadati</taxon>
        <taxon>Pseudomonadota</taxon>
        <taxon>Alphaproteobacteria</taxon>
        <taxon>Rhodobacterales</taxon>
        <taxon>Rhodobacter group</taxon>
        <taxon>Rhodobacter</taxon>
    </lineage>
</organism>
<dbReference type="AlphaFoldDB" id="A0A1D9MC83"/>
<dbReference type="Pfam" id="PF14827">
    <property type="entry name" value="dCache_3"/>
    <property type="match status" value="1"/>
</dbReference>
<dbReference type="RefSeq" id="WP_071166158.1">
    <property type="nucleotide sequence ID" value="NZ_CP017781.1"/>
</dbReference>
<dbReference type="FunFam" id="1.10.287.950:FF:000001">
    <property type="entry name" value="Methyl-accepting chemotaxis sensory transducer"/>
    <property type="match status" value="1"/>
</dbReference>
<feature type="domain" description="Methyl-accepting transducer" evidence="7">
    <location>
        <begin position="485"/>
        <end position="714"/>
    </location>
</feature>
<name>A0A1D9MC83_9RHOB</name>
<dbReference type="PROSITE" id="PS50111">
    <property type="entry name" value="CHEMOTAXIS_TRANSDUC_2"/>
    <property type="match status" value="1"/>
</dbReference>
<dbReference type="STRING" id="1850250.LPB142_08870"/>
<dbReference type="PROSITE" id="PS50885">
    <property type="entry name" value="HAMP"/>
    <property type="match status" value="2"/>
</dbReference>
<dbReference type="SMART" id="SM00304">
    <property type="entry name" value="HAMP"/>
    <property type="match status" value="2"/>
</dbReference>
<feature type="transmembrane region" description="Helical" evidence="6">
    <location>
        <begin position="7"/>
        <end position="31"/>
    </location>
</feature>
<keyword evidence="2" id="KW-0145">Chemotaxis</keyword>
<dbReference type="SUPFAM" id="SSF158472">
    <property type="entry name" value="HAMP domain-like"/>
    <property type="match status" value="1"/>
</dbReference>
<reference evidence="9 10" key="1">
    <citation type="submission" date="2016-10" db="EMBL/GenBank/DDBJ databases">
        <title>Rhodobacter sp. LPB0142, isolated from sea water.</title>
        <authorList>
            <person name="Kim E."/>
            <person name="Yi H."/>
        </authorList>
    </citation>
    <scope>NUCLEOTIDE SEQUENCE [LARGE SCALE GENOMIC DNA]</scope>
    <source>
        <strain evidence="9 10">LPB0142</strain>
    </source>
</reference>
<evidence type="ECO:0000256" key="2">
    <source>
        <dbReference type="ARBA" id="ARBA00022500"/>
    </source>
</evidence>
<sequence>MNISRQIIALPIAVSVLACALMAAGLVYLGAVSDRITRGRELEIAETGLRSAIARTEAEALARAELIAGLPAVQEAVARRDDAALEAMMAPGWEVLRDQTGVEQLQFHIPPATSLLRVHALDKRGDDLSAFRKTVVDANASGTSLAALERGRAGLGARGVAVVRHQGAPVGTVEVGLSLGKEFLASLAAATGNDYEYYALPEEGIARFDPAKSADLRVAASFQGAALLGPDEIAALRAGGTYDASVTLEEARHMLRAIAVTDYEGKVAGIFTVAAPTAIYDGLVTEGKLVTALVTLLAVGLALALALRFGRGIVAQIAALSRTTVALATGQTDVEIRGTERGDELGEMARALRVFADNLVETARIEAALRAEEAQLQASEEARRAEEARAEAARQEAARAEEERRARAEAEEMEAARAREEEAQARLAEQSAVVSALARGLEALARGDLSASLTEPLPGDYEKLRLDYNDTLNQLAFALGEIGHGAKRIDGEAALIARSSDDLSRTTETNAATLEETAAALNELTASVQSAADGAREATEIAGAARRNAELGVEVVEQAISAMSEIEASARAISRITSVIEEIAFQTNLLALNAGVEAARAGEAGRGFAVVASEVRALAQRSSEAAKEISTLIAASDEQVHSGVKLVGKTGQALSEIMGSVTEISSRVIQIAASAGEQASGIVEINAAVNQLDRTTQQTSAMFDAIHASGRSLASESTALNDAVNIFVLPSSAPDQTAIAAE</sequence>
<keyword evidence="6" id="KW-0472">Membrane</keyword>
<keyword evidence="6" id="KW-1133">Transmembrane helix</keyword>
<comment type="similarity">
    <text evidence="3">Belongs to the methyl-accepting chemotaxis (MCP) protein family.</text>
</comment>
<dbReference type="InterPro" id="IPR029150">
    <property type="entry name" value="dCache_3"/>
</dbReference>
<dbReference type="CDD" id="cd11386">
    <property type="entry name" value="MCP_signal"/>
    <property type="match status" value="1"/>
</dbReference>
<dbReference type="InterPro" id="IPR051310">
    <property type="entry name" value="MCP_chemotaxis"/>
</dbReference>
<feature type="domain" description="HAMP" evidence="8">
    <location>
        <begin position="428"/>
        <end position="480"/>
    </location>
</feature>
<dbReference type="Pfam" id="PF00672">
    <property type="entry name" value="HAMP"/>
    <property type="match status" value="1"/>
</dbReference>
<evidence type="ECO:0008006" key="11">
    <source>
        <dbReference type="Google" id="ProtNLM"/>
    </source>
</evidence>
<keyword evidence="6" id="KW-0812">Transmembrane</keyword>
<dbReference type="Gene3D" id="6.10.340.10">
    <property type="match status" value="1"/>
</dbReference>
<dbReference type="Gene3D" id="3.30.450.20">
    <property type="entry name" value="PAS domain"/>
    <property type="match status" value="1"/>
</dbReference>
<dbReference type="GO" id="GO:0007165">
    <property type="term" value="P:signal transduction"/>
    <property type="evidence" value="ECO:0007669"/>
    <property type="project" value="UniProtKB-KW"/>
</dbReference>
<dbReference type="InterPro" id="IPR003660">
    <property type="entry name" value="HAMP_dom"/>
</dbReference>
<dbReference type="Gene3D" id="1.10.287.950">
    <property type="entry name" value="Methyl-accepting chemotaxis protein"/>
    <property type="match status" value="1"/>
</dbReference>
<proteinExistence type="inferred from homology"/>
<dbReference type="PANTHER" id="PTHR43531">
    <property type="entry name" value="PROTEIN ICFG"/>
    <property type="match status" value="1"/>
</dbReference>
<evidence type="ECO:0000256" key="6">
    <source>
        <dbReference type="SAM" id="Phobius"/>
    </source>
</evidence>